<gene>
    <name evidence="1" type="primary">NCL1_19175</name>
    <name evidence="1" type="ORF">TNCV_3502811</name>
</gene>
<keyword evidence="2" id="KW-1185">Reference proteome</keyword>
<organism evidence="1 2">
    <name type="scientific">Trichonephila clavipes</name>
    <name type="common">Golden silk orbweaver</name>
    <name type="synonym">Nephila clavipes</name>
    <dbReference type="NCBI Taxonomy" id="2585209"/>
    <lineage>
        <taxon>Eukaryota</taxon>
        <taxon>Metazoa</taxon>
        <taxon>Ecdysozoa</taxon>
        <taxon>Arthropoda</taxon>
        <taxon>Chelicerata</taxon>
        <taxon>Arachnida</taxon>
        <taxon>Araneae</taxon>
        <taxon>Araneomorphae</taxon>
        <taxon>Entelegynae</taxon>
        <taxon>Araneoidea</taxon>
        <taxon>Nephilidae</taxon>
        <taxon>Trichonephila</taxon>
    </lineage>
</organism>
<name>A0A8X6S0N6_TRICX</name>
<sequence length="84" mass="9434">MFPHGVVFCAIQVTAVVEWSRYRIVAGLVTSSSPVPLKTRRVERRYTLNLSRAQTLSRWCGVVARRRGASSGVVHVTSSWFKIT</sequence>
<dbReference type="Proteomes" id="UP000887159">
    <property type="component" value="Unassembled WGS sequence"/>
</dbReference>
<protein>
    <submittedName>
        <fullName evidence="1">Uncharacterized protein</fullName>
    </submittedName>
</protein>
<comment type="caution">
    <text evidence="1">The sequence shown here is derived from an EMBL/GenBank/DDBJ whole genome shotgun (WGS) entry which is preliminary data.</text>
</comment>
<dbReference type="EMBL" id="BMAU01021233">
    <property type="protein sequence ID" value="GFY02400.1"/>
    <property type="molecule type" value="Genomic_DNA"/>
</dbReference>
<evidence type="ECO:0000313" key="2">
    <source>
        <dbReference type="Proteomes" id="UP000887159"/>
    </source>
</evidence>
<reference evidence="1" key="1">
    <citation type="submission" date="2020-08" db="EMBL/GenBank/DDBJ databases">
        <title>Multicomponent nature underlies the extraordinary mechanical properties of spider dragline silk.</title>
        <authorList>
            <person name="Kono N."/>
            <person name="Nakamura H."/>
            <person name="Mori M."/>
            <person name="Yoshida Y."/>
            <person name="Ohtoshi R."/>
            <person name="Malay A.D."/>
            <person name="Moran D.A.P."/>
            <person name="Tomita M."/>
            <person name="Numata K."/>
            <person name="Arakawa K."/>
        </authorList>
    </citation>
    <scope>NUCLEOTIDE SEQUENCE</scope>
</reference>
<dbReference type="AlphaFoldDB" id="A0A8X6S0N6"/>
<accession>A0A8X6S0N6</accession>
<evidence type="ECO:0000313" key="1">
    <source>
        <dbReference type="EMBL" id="GFY02400.1"/>
    </source>
</evidence>
<proteinExistence type="predicted"/>